<dbReference type="VEuPathDB" id="FungiDB:ZTRI_15.14"/>
<evidence type="ECO:0000313" key="3">
    <source>
        <dbReference type="Proteomes" id="UP000008062"/>
    </source>
</evidence>
<sequence>MLPAEELLTAEEMLATDEMMLPAADEMCWRETCCRRKTCWRQYKRGTGGRTEPNRRQNRCRFCASSLDLNYALVLHSSSLLPRNHVKAPTDTSKPRASSHEDITAPRRTLASLQTQQQENQRALAAASRIVWSDVGGNGKPFGGG</sequence>
<accession>F9XR22</accession>
<organism evidence="2 3">
    <name type="scientific">Zymoseptoria tritici (strain CBS 115943 / IPO323)</name>
    <name type="common">Speckled leaf blotch fungus</name>
    <name type="synonym">Septoria tritici</name>
    <dbReference type="NCBI Taxonomy" id="336722"/>
    <lineage>
        <taxon>Eukaryota</taxon>
        <taxon>Fungi</taxon>
        <taxon>Dikarya</taxon>
        <taxon>Ascomycota</taxon>
        <taxon>Pezizomycotina</taxon>
        <taxon>Dothideomycetes</taxon>
        <taxon>Dothideomycetidae</taxon>
        <taxon>Mycosphaerellales</taxon>
        <taxon>Mycosphaerellaceae</taxon>
        <taxon>Zymoseptoria</taxon>
    </lineage>
</organism>
<evidence type="ECO:0000256" key="1">
    <source>
        <dbReference type="SAM" id="MobiDB-lite"/>
    </source>
</evidence>
<dbReference type="HOGENOM" id="CLU_1788352_0_0_1"/>
<dbReference type="RefSeq" id="XP_003847388.1">
    <property type="nucleotide sequence ID" value="XM_003847340.1"/>
</dbReference>
<dbReference type="InParanoid" id="F9XR22"/>
<dbReference type="KEGG" id="ztr:MYCGRDRAFT_97625"/>
<dbReference type="EMBL" id="CM001210">
    <property type="protein sequence ID" value="EGP82364.1"/>
    <property type="molecule type" value="Genomic_DNA"/>
</dbReference>
<name>F9XR22_ZYMTI</name>
<feature type="region of interest" description="Disordered" evidence="1">
    <location>
        <begin position="83"/>
        <end position="107"/>
    </location>
</feature>
<dbReference type="Proteomes" id="UP000008062">
    <property type="component" value="Chromosome 15"/>
</dbReference>
<evidence type="ECO:0000313" key="2">
    <source>
        <dbReference type="EMBL" id="EGP82364.1"/>
    </source>
</evidence>
<proteinExistence type="predicted"/>
<reference evidence="2 3" key="1">
    <citation type="journal article" date="2011" name="PLoS Genet.">
        <title>Finished genome of the fungal wheat pathogen Mycosphaerella graminicola reveals dispensome structure, chromosome plasticity, and stealth pathogenesis.</title>
        <authorList>
            <person name="Goodwin S.B."/>
            <person name="Ben M'barek S."/>
            <person name="Dhillon B."/>
            <person name="Wittenberg A.H.J."/>
            <person name="Crane C.F."/>
            <person name="Hane J.K."/>
            <person name="Foster A.J."/>
            <person name="Van der Lee T.A.J."/>
            <person name="Grimwood J."/>
            <person name="Aerts A."/>
            <person name="Antoniw J."/>
            <person name="Bailey A."/>
            <person name="Bluhm B."/>
            <person name="Bowler J."/>
            <person name="Bristow J."/>
            <person name="van der Burgt A."/>
            <person name="Canto-Canche B."/>
            <person name="Churchill A.C.L."/>
            <person name="Conde-Ferraez L."/>
            <person name="Cools H.J."/>
            <person name="Coutinho P.M."/>
            <person name="Csukai M."/>
            <person name="Dehal P."/>
            <person name="De Wit P."/>
            <person name="Donzelli B."/>
            <person name="van de Geest H.C."/>
            <person name="van Ham R.C.H.J."/>
            <person name="Hammond-Kosack K.E."/>
            <person name="Henrissat B."/>
            <person name="Kilian A."/>
            <person name="Kobayashi A.K."/>
            <person name="Koopmann E."/>
            <person name="Kourmpetis Y."/>
            <person name="Kuzniar A."/>
            <person name="Lindquist E."/>
            <person name="Lombard V."/>
            <person name="Maliepaard C."/>
            <person name="Martins N."/>
            <person name="Mehrabi R."/>
            <person name="Nap J.P.H."/>
            <person name="Ponomarenko A."/>
            <person name="Rudd J.J."/>
            <person name="Salamov A."/>
            <person name="Schmutz J."/>
            <person name="Schouten H.J."/>
            <person name="Shapiro H."/>
            <person name="Stergiopoulos I."/>
            <person name="Torriani S.F.F."/>
            <person name="Tu H."/>
            <person name="de Vries R.P."/>
            <person name="Waalwijk C."/>
            <person name="Ware S.B."/>
            <person name="Wiebenga A."/>
            <person name="Zwiers L.-H."/>
            <person name="Oliver R.P."/>
            <person name="Grigoriev I.V."/>
            <person name="Kema G.H.J."/>
        </authorList>
    </citation>
    <scope>NUCLEOTIDE SEQUENCE [LARGE SCALE GENOMIC DNA]</scope>
    <source>
        <strain evidence="3">CBS 115943 / IPO323</strain>
    </source>
</reference>
<gene>
    <name evidence="2" type="ORF">MYCGRDRAFT_97625</name>
</gene>
<protein>
    <submittedName>
        <fullName evidence="2">Uncharacterized protein</fullName>
    </submittedName>
</protein>
<dbReference type="GeneID" id="13400138"/>
<keyword evidence="3" id="KW-1185">Reference proteome</keyword>
<dbReference type="AlphaFoldDB" id="F9XR22"/>